<sequence>MASPSLEPLLALSLPLLLAHWGRVGGQVSTTSTSVNTTTMPSGSSPGSNGALSQEATTAIIVVFSLLAALLLACWCGSYGRRGKWRAPTGPAVRSSSPTQLRPGLPRTPRRRWLPGREGLLAAPKSQPEVASGGEVVSGVGF</sequence>
<evidence type="ECO:0000256" key="1">
    <source>
        <dbReference type="SAM" id="MobiDB-lite"/>
    </source>
</evidence>
<evidence type="ECO:0000256" key="3">
    <source>
        <dbReference type="SAM" id="SignalP"/>
    </source>
</evidence>
<evidence type="ECO:0000256" key="2">
    <source>
        <dbReference type="SAM" id="Phobius"/>
    </source>
</evidence>
<keyword evidence="2" id="KW-0472">Membrane</keyword>
<feature type="region of interest" description="Disordered" evidence="1">
    <location>
        <begin position="84"/>
        <end position="142"/>
    </location>
</feature>
<organism evidence="4 5">
    <name type="scientific">Bos mutus grunniens</name>
    <name type="common">Wild yak</name>
    <name type="synonym">Bos grunniens</name>
    <dbReference type="NCBI Taxonomy" id="30521"/>
    <lineage>
        <taxon>Eukaryota</taxon>
        <taxon>Metazoa</taxon>
        <taxon>Chordata</taxon>
        <taxon>Craniata</taxon>
        <taxon>Vertebrata</taxon>
        <taxon>Euteleostomi</taxon>
        <taxon>Mammalia</taxon>
        <taxon>Eutheria</taxon>
        <taxon>Laurasiatheria</taxon>
        <taxon>Artiodactyla</taxon>
        <taxon>Ruminantia</taxon>
        <taxon>Pecora</taxon>
        <taxon>Bovidae</taxon>
        <taxon>Bovinae</taxon>
        <taxon>Bos</taxon>
    </lineage>
</organism>
<feature type="compositionally biased region" description="Low complexity" evidence="1">
    <location>
        <begin position="98"/>
        <end position="107"/>
    </location>
</feature>
<evidence type="ECO:0000313" key="5">
    <source>
        <dbReference type="Proteomes" id="UP000694520"/>
    </source>
</evidence>
<dbReference type="Proteomes" id="UP000694520">
    <property type="component" value="Chromosome 4"/>
</dbReference>
<reference evidence="4" key="1">
    <citation type="submission" date="2019-05" db="EMBL/GenBank/DDBJ databases">
        <authorList>
            <person name="Zhang S."/>
            <person name="Liu J."/>
        </authorList>
    </citation>
    <scope>NUCLEOTIDE SEQUENCE [LARGE SCALE GENOMIC DNA]</scope>
</reference>
<dbReference type="Ensembl" id="ENSBGRT00000003651.1">
    <property type="protein sequence ID" value="ENSBGRP00000003209.1"/>
    <property type="gene ID" value="ENSBGRG00000001956.1"/>
</dbReference>
<feature type="transmembrane region" description="Helical" evidence="2">
    <location>
        <begin position="56"/>
        <end position="76"/>
    </location>
</feature>
<evidence type="ECO:0000313" key="4">
    <source>
        <dbReference type="Ensembl" id="ENSBGRP00000003209.1"/>
    </source>
</evidence>
<name>A0A8C0A3H6_BOSMU</name>
<keyword evidence="2" id="KW-1133">Transmembrane helix</keyword>
<feature type="signal peptide" evidence="3">
    <location>
        <begin position="1"/>
        <end position="26"/>
    </location>
</feature>
<keyword evidence="3" id="KW-0732">Signal</keyword>
<reference evidence="4" key="3">
    <citation type="submission" date="2025-09" db="UniProtKB">
        <authorList>
            <consortium name="Ensembl"/>
        </authorList>
    </citation>
    <scope>IDENTIFICATION</scope>
</reference>
<keyword evidence="2" id="KW-0812">Transmembrane</keyword>
<dbReference type="AlphaFoldDB" id="A0A8C0A3H6"/>
<protein>
    <submittedName>
        <fullName evidence="4">Uncharacterized protein</fullName>
    </submittedName>
</protein>
<dbReference type="GeneTree" id="ENSGT00960000190781"/>
<accession>A0A8C0A3H6</accession>
<reference evidence="4" key="2">
    <citation type="submission" date="2025-08" db="UniProtKB">
        <authorList>
            <consortium name="Ensembl"/>
        </authorList>
    </citation>
    <scope>IDENTIFICATION</scope>
</reference>
<keyword evidence="5" id="KW-1185">Reference proteome</keyword>
<proteinExistence type="predicted"/>
<feature type="compositionally biased region" description="Low complexity" evidence="1">
    <location>
        <begin position="30"/>
        <end position="48"/>
    </location>
</feature>
<feature type="chain" id="PRO_5034294374" evidence="3">
    <location>
        <begin position="27"/>
        <end position="142"/>
    </location>
</feature>
<feature type="compositionally biased region" description="Low complexity" evidence="1">
    <location>
        <begin position="129"/>
        <end position="142"/>
    </location>
</feature>
<feature type="region of interest" description="Disordered" evidence="1">
    <location>
        <begin position="30"/>
        <end position="51"/>
    </location>
</feature>